<dbReference type="Proteomes" id="UP000669133">
    <property type="component" value="Unassembled WGS sequence"/>
</dbReference>
<evidence type="ECO:0000256" key="1">
    <source>
        <dbReference type="ARBA" id="ARBA00022614"/>
    </source>
</evidence>
<dbReference type="RefSeq" id="XP_067549115.1">
    <property type="nucleotide sequence ID" value="XM_067690672.1"/>
</dbReference>
<dbReference type="AlphaFoldDB" id="A0A8H7ZH40"/>
<feature type="compositionally biased region" description="Acidic residues" evidence="3">
    <location>
        <begin position="783"/>
        <end position="806"/>
    </location>
</feature>
<accession>A0A8H7ZH40</accession>
<dbReference type="Gene3D" id="3.80.10.10">
    <property type="entry name" value="Ribonuclease Inhibitor"/>
    <property type="match status" value="3"/>
</dbReference>
<dbReference type="InterPro" id="IPR032675">
    <property type="entry name" value="LRR_dom_sf"/>
</dbReference>
<keyword evidence="2" id="KW-0677">Repeat</keyword>
<proteinExistence type="predicted"/>
<dbReference type="PANTHER" id="PTHR48051:SF1">
    <property type="entry name" value="RAS SUPPRESSOR PROTEIN 1"/>
    <property type="match status" value="1"/>
</dbReference>
<feature type="region of interest" description="Disordered" evidence="3">
    <location>
        <begin position="778"/>
        <end position="806"/>
    </location>
</feature>
<evidence type="ECO:0000256" key="3">
    <source>
        <dbReference type="SAM" id="MobiDB-lite"/>
    </source>
</evidence>
<gene>
    <name evidence="4" type="ORF">I9W82_001879</name>
</gene>
<dbReference type="GO" id="GO:0005737">
    <property type="term" value="C:cytoplasm"/>
    <property type="evidence" value="ECO:0007669"/>
    <property type="project" value="TreeGrafter"/>
</dbReference>
<evidence type="ECO:0000256" key="2">
    <source>
        <dbReference type="ARBA" id="ARBA00022737"/>
    </source>
</evidence>
<dbReference type="Pfam" id="PF13855">
    <property type="entry name" value="LRR_8"/>
    <property type="match status" value="2"/>
</dbReference>
<comment type="caution">
    <text evidence="4">The sequence shown here is derived from an EMBL/GenBank/DDBJ whole genome shotgun (WGS) entry which is preliminary data.</text>
</comment>
<organism evidence="4 5">
    <name type="scientific">Candida metapsilosis</name>
    <dbReference type="NCBI Taxonomy" id="273372"/>
    <lineage>
        <taxon>Eukaryota</taxon>
        <taxon>Fungi</taxon>
        <taxon>Dikarya</taxon>
        <taxon>Ascomycota</taxon>
        <taxon>Saccharomycotina</taxon>
        <taxon>Pichiomycetes</taxon>
        <taxon>Debaryomycetaceae</taxon>
        <taxon>Candida/Lodderomyces clade</taxon>
        <taxon>Candida</taxon>
    </lineage>
</organism>
<evidence type="ECO:0000313" key="4">
    <source>
        <dbReference type="EMBL" id="KAG5419999.1"/>
    </source>
</evidence>
<dbReference type="InterPro" id="IPR001611">
    <property type="entry name" value="Leu-rich_rpt"/>
</dbReference>
<keyword evidence="5" id="KW-1185">Reference proteome</keyword>
<dbReference type="OrthoDB" id="4024489at2759"/>
<reference evidence="4 5" key="1">
    <citation type="submission" date="2020-12" db="EMBL/GenBank/DDBJ databases">
        <title>Effect of drift, selection, and recombination on the evolution of hybrid genomes in Candida yeast pathogens.</title>
        <authorList>
            <person name="Mixao V."/>
            <person name="Ksiezopolska E."/>
            <person name="Saus E."/>
            <person name="Boekhout T."/>
            <person name="Gacser A."/>
            <person name="Gabaldon T."/>
        </authorList>
    </citation>
    <scope>NUCLEOTIDE SEQUENCE [LARGE SCALE GENOMIC DNA]</scope>
    <source>
        <strain evidence="4 5">BP57</strain>
    </source>
</reference>
<sequence>MSSRNQDKQIIIDLLPPHILDEIVASAGVENLGELVLDETFAQSNPNLKIAIDQALGETGKLIYSNKKSSPADHEKNAGFHVSSIETLFQLLQYCNKQHKSVELVLSFTFESLLDFVEFNKFLDEFVPKKSIKLTLMLVYKRCFPHGIDLDALQNEILKVKGCLVSYGIHAILIEKRGELDLSLFSQVEELDLEYCQVKGSFEECKKLKKLSFTPNSNNQAKLFDLTQLPMTVKSLTLGNCEAFKQLGRRGIGRTLPKLEEMSFCCGYATDFPWVISDALWFMASPETRKLELWCYKVDCGYFEQFVQSGSGENLETLVYQGYIEHFIRNLPSHRLEIHDTDIYDHFTNLRYPSTLKILKLVHNGFSTLSGLLSCIPLGLEELDVSYNYLIDWDGSNSNFSRFKELKKLNLRGCDVKGIERFQFPESLEDLNLLGHESSSIDDLAFLPNLSALNFSSHRLKHVCNPPLPHVLKKLELSCRNIETLDLSRNRDGKPFVIEHLEVGLSERSAANDEVSKTEFQWSKLPHVVRQLFLENCCPTGSVQFEKDLEVLSMVNCDLSKVTGLSFVPNSTLRKLTLSNCELTSLEFELPQLVEEVDLSRNKLSKIPEQLAGLEHLQVLNLSENEIGDEVEFRFEHKSLQVLDLSSNKLKSIQLSFPEGTTKLKIVDLSENQLKNISMSSIGHSGRTQHNTLYSLALTANKEIGGEQIDLLKSSSPPSMKCLWSNKVAATSKFLPDYHTINELDGSMLFSKKLPKRPDNFWKQFSSIDWDEVVPKDTQVYEESSEEEEEEEEEDEDFGWSDDGEGDLVEVEVDLDNISDVEQ</sequence>
<evidence type="ECO:0000313" key="5">
    <source>
        <dbReference type="Proteomes" id="UP000669133"/>
    </source>
</evidence>
<dbReference type="PROSITE" id="PS51450">
    <property type="entry name" value="LRR"/>
    <property type="match status" value="1"/>
</dbReference>
<dbReference type="EMBL" id="JAEOAQ010000002">
    <property type="protein sequence ID" value="KAG5419999.1"/>
    <property type="molecule type" value="Genomic_DNA"/>
</dbReference>
<keyword evidence="1" id="KW-0433">Leucine-rich repeat</keyword>
<dbReference type="SMART" id="SM00369">
    <property type="entry name" value="LRR_TYP"/>
    <property type="match status" value="3"/>
</dbReference>
<dbReference type="GeneID" id="93650508"/>
<name>A0A8H7ZH40_9ASCO</name>
<dbReference type="PANTHER" id="PTHR48051">
    <property type="match status" value="1"/>
</dbReference>
<dbReference type="SUPFAM" id="SSF52047">
    <property type="entry name" value="RNI-like"/>
    <property type="match status" value="1"/>
</dbReference>
<dbReference type="InterPro" id="IPR050216">
    <property type="entry name" value="LRR_domain-containing"/>
</dbReference>
<dbReference type="InterPro" id="IPR003591">
    <property type="entry name" value="Leu-rich_rpt_typical-subtyp"/>
</dbReference>
<protein>
    <submittedName>
        <fullName evidence="4">Uncharacterized protein</fullName>
    </submittedName>
</protein>